<feature type="transmembrane region" description="Helical" evidence="6">
    <location>
        <begin position="230"/>
        <end position="248"/>
    </location>
</feature>
<dbReference type="OrthoDB" id="8101026at2"/>
<comment type="similarity">
    <text evidence="2">Belongs to the TrbL/VirB6 family.</text>
</comment>
<name>A0A2H5F5I1_9RHOB</name>
<comment type="subcellular location">
    <subcellularLocation>
        <location evidence="1">Membrane</location>
        <topology evidence="1">Multi-pass membrane protein</topology>
    </subcellularLocation>
</comment>
<evidence type="ECO:0000256" key="5">
    <source>
        <dbReference type="ARBA" id="ARBA00023136"/>
    </source>
</evidence>
<evidence type="ECO:0000256" key="4">
    <source>
        <dbReference type="ARBA" id="ARBA00022989"/>
    </source>
</evidence>
<keyword evidence="7" id="KW-0614">Plasmid</keyword>
<evidence type="ECO:0000256" key="1">
    <source>
        <dbReference type="ARBA" id="ARBA00004141"/>
    </source>
</evidence>
<reference evidence="7 8" key="1">
    <citation type="journal article" date="2013" name="Antonie Van Leeuwenhoek">
        <title>Paracoccus zhejiangensis sp. nov., isolated from activated sludge in wastewater-treatment system.</title>
        <authorList>
            <person name="Wu Z.G."/>
            <person name="Zhang D.F."/>
            <person name="Liu Y.L."/>
            <person name="Wang F."/>
            <person name="Jiang X."/>
            <person name="Li C."/>
            <person name="Li S.P."/>
            <person name="Hong Q."/>
            <person name="Li W.J."/>
        </authorList>
    </citation>
    <scope>NUCLEOTIDE SEQUENCE [LARGE SCALE GENOMIC DNA]</scope>
    <source>
        <strain evidence="7 8">J6</strain>
        <plasmid evidence="8">Plasmid ppz02</plasmid>
    </source>
</reference>
<keyword evidence="4 6" id="KW-1133">Transmembrane helix</keyword>
<accession>A0A2H5F5I1</accession>
<keyword evidence="8" id="KW-1185">Reference proteome</keyword>
<dbReference type="Pfam" id="PF04610">
    <property type="entry name" value="TrbL"/>
    <property type="match status" value="1"/>
</dbReference>
<dbReference type="GO" id="GO:0030255">
    <property type="term" value="P:protein secretion by the type IV secretion system"/>
    <property type="evidence" value="ECO:0007669"/>
    <property type="project" value="InterPro"/>
</dbReference>
<evidence type="ECO:0000256" key="2">
    <source>
        <dbReference type="ARBA" id="ARBA00007802"/>
    </source>
</evidence>
<evidence type="ECO:0000256" key="6">
    <source>
        <dbReference type="SAM" id="Phobius"/>
    </source>
</evidence>
<feature type="transmembrane region" description="Helical" evidence="6">
    <location>
        <begin position="66"/>
        <end position="88"/>
    </location>
</feature>
<geneLocation type="plasmid" evidence="8">
    <name>ppz02</name>
</geneLocation>
<gene>
    <name evidence="7" type="ORF">CX676_21140</name>
</gene>
<feature type="transmembrane region" description="Helical" evidence="6">
    <location>
        <begin position="31"/>
        <end position="54"/>
    </location>
</feature>
<dbReference type="EMBL" id="CP025432">
    <property type="protein sequence ID" value="AUH66806.1"/>
    <property type="molecule type" value="Genomic_DNA"/>
</dbReference>
<dbReference type="Proteomes" id="UP000234530">
    <property type="component" value="Plasmid pPZ02"/>
</dbReference>
<sequence>MGIVTDILTTIDTSVMTAGERFFESTAAGMLPVMTIATTILLILVGMNMALGVYQMTARDSLQLTVRIVMVYLFAFSWSSFGTIYDAFATASGDMAMRFFDIAATTGERNTYEAMDRFASQMADTADGVAKSQGSILRGVLGAFFFALLALLMGIYVLIVGFAKIMLAFLIGIAPIAMVATLFERTKNMFEAWLSSFVGYLIYPIAASAVIATIVAVAQEQFQPQENVDTISQIIGFLVIVFVGIFALKAIPSAASNITGHFHLANITPQALRLGQGGLGVAARNLPGSSTIRDAATIASAIRTGSPDDPRLQAQRRDRELRERGAAIRQKFNDIRLLRGGKD</sequence>
<evidence type="ECO:0008006" key="9">
    <source>
        <dbReference type="Google" id="ProtNLM"/>
    </source>
</evidence>
<protein>
    <recommendedName>
        <fullName evidence="9">Conjugal transfer protein TrbL</fullName>
    </recommendedName>
</protein>
<organism evidence="7 8">
    <name type="scientific">Paracoccus zhejiangensis</name>
    <dbReference type="NCBI Taxonomy" id="1077935"/>
    <lineage>
        <taxon>Bacteria</taxon>
        <taxon>Pseudomonadati</taxon>
        <taxon>Pseudomonadota</taxon>
        <taxon>Alphaproteobacteria</taxon>
        <taxon>Rhodobacterales</taxon>
        <taxon>Paracoccaceae</taxon>
        <taxon>Paracoccus</taxon>
    </lineage>
</organism>
<dbReference type="KEGG" id="pzh:CX676_21140"/>
<feature type="transmembrane region" description="Helical" evidence="6">
    <location>
        <begin position="165"/>
        <end position="185"/>
    </location>
</feature>
<feature type="transmembrane region" description="Helical" evidence="6">
    <location>
        <begin position="197"/>
        <end position="218"/>
    </location>
</feature>
<proteinExistence type="inferred from homology"/>
<evidence type="ECO:0000256" key="3">
    <source>
        <dbReference type="ARBA" id="ARBA00022692"/>
    </source>
</evidence>
<dbReference type="GO" id="GO:0016020">
    <property type="term" value="C:membrane"/>
    <property type="evidence" value="ECO:0007669"/>
    <property type="project" value="UniProtKB-SubCell"/>
</dbReference>
<dbReference type="AlphaFoldDB" id="A0A2H5F5I1"/>
<feature type="transmembrane region" description="Helical" evidence="6">
    <location>
        <begin position="140"/>
        <end position="159"/>
    </location>
</feature>
<evidence type="ECO:0000313" key="8">
    <source>
        <dbReference type="Proteomes" id="UP000234530"/>
    </source>
</evidence>
<keyword evidence="3 6" id="KW-0812">Transmembrane</keyword>
<keyword evidence="5 6" id="KW-0472">Membrane</keyword>
<dbReference type="RefSeq" id="WP_101754770.1">
    <property type="nucleotide sequence ID" value="NZ_CP025432.1"/>
</dbReference>
<dbReference type="InterPro" id="IPR007688">
    <property type="entry name" value="Conjugal_tfr_TrbL/VirB6"/>
</dbReference>
<evidence type="ECO:0000313" key="7">
    <source>
        <dbReference type="EMBL" id="AUH66806.1"/>
    </source>
</evidence>